<dbReference type="InterPro" id="IPR011006">
    <property type="entry name" value="CheY-like_superfamily"/>
</dbReference>
<dbReference type="SUPFAM" id="SSF52172">
    <property type="entry name" value="CheY-like"/>
    <property type="match status" value="1"/>
</dbReference>
<feature type="domain" description="PAC" evidence="19">
    <location>
        <begin position="402"/>
        <end position="454"/>
    </location>
</feature>
<dbReference type="InterPro" id="IPR013767">
    <property type="entry name" value="PAS_fold"/>
</dbReference>
<keyword evidence="5 20" id="KW-0808">Transferase</keyword>
<dbReference type="CDD" id="cd00130">
    <property type="entry name" value="PAS"/>
    <property type="match status" value="1"/>
</dbReference>
<dbReference type="Gene3D" id="3.40.50.2300">
    <property type="match status" value="1"/>
</dbReference>
<dbReference type="SUPFAM" id="SSF55785">
    <property type="entry name" value="PYP-like sensor domain (PAS domain)"/>
    <property type="match status" value="1"/>
</dbReference>
<gene>
    <name evidence="20" type="ordered locus">Daro_3846</name>
</gene>
<dbReference type="EC" id="2.7.13.3" evidence="3"/>
<evidence type="ECO:0000256" key="15">
    <source>
        <dbReference type="SAM" id="Phobius"/>
    </source>
</evidence>
<dbReference type="SUPFAM" id="SSF47384">
    <property type="entry name" value="Homodimeric domain of signal transducing histidine kinase"/>
    <property type="match status" value="1"/>
</dbReference>
<dbReference type="eggNOG" id="COG2205">
    <property type="taxonomic scope" value="Bacteria"/>
</dbReference>
<dbReference type="SMART" id="SM00387">
    <property type="entry name" value="HATPase_c"/>
    <property type="match status" value="1"/>
</dbReference>
<dbReference type="InterPro" id="IPR000700">
    <property type="entry name" value="PAS-assoc_C"/>
</dbReference>
<dbReference type="Gene3D" id="3.30.450.20">
    <property type="entry name" value="PAS domain"/>
    <property type="match status" value="3"/>
</dbReference>
<dbReference type="HOGENOM" id="CLU_000445_114_21_4"/>
<dbReference type="CDD" id="cd00082">
    <property type="entry name" value="HisKA"/>
    <property type="match status" value="1"/>
</dbReference>
<dbReference type="InterPro" id="IPR001610">
    <property type="entry name" value="PAC"/>
</dbReference>
<dbReference type="SUPFAM" id="SSF55874">
    <property type="entry name" value="ATPase domain of HSP90 chaperone/DNA topoisomerase II/histidine kinase"/>
    <property type="match status" value="1"/>
</dbReference>
<evidence type="ECO:0000256" key="1">
    <source>
        <dbReference type="ARBA" id="ARBA00000085"/>
    </source>
</evidence>
<dbReference type="SMART" id="SM00448">
    <property type="entry name" value="REC"/>
    <property type="match status" value="1"/>
</dbReference>
<keyword evidence="8" id="KW-0067">ATP-binding</keyword>
<evidence type="ECO:0000259" key="17">
    <source>
        <dbReference type="PROSITE" id="PS50110"/>
    </source>
</evidence>
<evidence type="ECO:0000256" key="10">
    <source>
        <dbReference type="ARBA" id="ARBA00023136"/>
    </source>
</evidence>
<reference evidence="20" key="1">
    <citation type="submission" date="2005-08" db="EMBL/GenBank/DDBJ databases">
        <title>Complete sequence of Dechloromonas aromatica RCB.</title>
        <authorList>
            <person name="Salinero K.K."/>
            <person name="Copeland A."/>
            <person name="Lucas S."/>
            <person name="Lapidus A."/>
            <person name="Barry K."/>
            <person name="Detter J.C."/>
            <person name="Glavina T."/>
            <person name="Hammon N."/>
            <person name="Israni S."/>
            <person name="Pitluck S."/>
            <person name="Di Bartolo G."/>
            <person name="Trong S."/>
            <person name="Schmutz J."/>
            <person name="Larimer F."/>
            <person name="Land M."/>
            <person name="Ivanova N."/>
            <person name="Richardson P."/>
        </authorList>
    </citation>
    <scope>NUCLEOTIDE SEQUENCE</scope>
    <source>
        <strain evidence="20">RCB</strain>
    </source>
</reference>
<evidence type="ECO:0000259" key="19">
    <source>
        <dbReference type="PROSITE" id="PS50113"/>
    </source>
</evidence>
<dbReference type="GO" id="GO:0000155">
    <property type="term" value="F:phosphorelay sensor kinase activity"/>
    <property type="evidence" value="ECO:0007669"/>
    <property type="project" value="InterPro"/>
</dbReference>
<dbReference type="Pfam" id="PF02518">
    <property type="entry name" value="HATPase_c"/>
    <property type="match status" value="1"/>
</dbReference>
<dbReference type="Pfam" id="PF00989">
    <property type="entry name" value="PAS"/>
    <property type="match status" value="1"/>
</dbReference>
<dbReference type="STRING" id="159087.Daro_3846"/>
<dbReference type="InterPro" id="IPR003661">
    <property type="entry name" value="HisK_dim/P_dom"/>
</dbReference>
<keyword evidence="15" id="KW-1133">Transmembrane helix</keyword>
<dbReference type="SMART" id="SM00388">
    <property type="entry name" value="HisKA"/>
    <property type="match status" value="1"/>
</dbReference>
<dbReference type="InterPro" id="IPR003594">
    <property type="entry name" value="HATPase_dom"/>
</dbReference>
<feature type="domain" description="Response regulatory" evidence="17">
    <location>
        <begin position="737"/>
        <end position="854"/>
    </location>
</feature>
<dbReference type="AlphaFoldDB" id="Q479A7"/>
<keyword evidence="7 20" id="KW-0418">Kinase</keyword>
<dbReference type="SMART" id="SM00091">
    <property type="entry name" value="PAS"/>
    <property type="match status" value="1"/>
</dbReference>
<dbReference type="CDD" id="cd12915">
    <property type="entry name" value="PDC2_DGC_like"/>
    <property type="match status" value="1"/>
</dbReference>
<sequence length="860" mass="93969">MQLASRFSSLSATALTRRFVIGWLIVVLSVVALVAYFVRASFEQQKQRTLLEVENLSMLLERDIAANLEKVDLILRVAIDEYAGLKEKKAVDAVTVDRFLARQRDRLKPLVALRIANAAGEVILGTDGGTGSNAMIDDREYFRQLRDDPAAGLLISKPIRGRISGKWAIILARRLPDVGGHFSGIALASVGLDNFTHQFTALQMGPRGSVAMRAADLSLLARVPWDEAVAEYGSTKISQDFQRALAADPGAGVYFSGATSLDGVHRLHAYRFNSDYRFYINIGVPEDSYLAPWHHQLYGVLAMLALFLALSGGTVYLLHGYASRLGERERMLRTIFDTSDGAIFLVDPAGKIVLANERMATMWDVPLAELVGSEYVSLIHPAEREFGRERMLKLMASEIPFVRLEREYVKRDGTVFWGFLCGRRLLDEQGKFVGLVGLIADIDEPKRNARELETYRQHLEDLVRERTAQLEGAKDAAELANRAKSAFLANMSHEIRTPMNAIVGFAHLLRRDGVTPKQADRLDKIMGSAEHLLAIINDVLDISKIESGKLVLEAKPFRVVDVVERLVGLCAERAQSKGLAFRTMVGALPPVLVGDCTRLSQALLNYVGNAIKFTEAGTITLRAEVLEEDAHSLLVRFEVQDTGIGIAGDVLSRLFRPFEQADNSTTRKYGGTGLGLAITLRLAELMGGQAGVDSEAGVGSTFWLTARFGKANSAEPGGLAGQSGRAPAAGSTLRRAHILLVEDDPLNREVAAILVEEMTGVPVDLADSAEQAIAKVQATAYDLILMDLLMPGMDGLEATRRIRALPGYATTPIIALTANAFAEDRERCLAAGMNDHLGKPVVPERLQAVLEHWLAPGSLQ</sequence>
<dbReference type="SMART" id="SM00086">
    <property type="entry name" value="PAC"/>
    <property type="match status" value="1"/>
</dbReference>
<dbReference type="FunFam" id="1.10.287.130:FF:000038">
    <property type="entry name" value="Sensory transduction histidine kinase"/>
    <property type="match status" value="1"/>
</dbReference>
<dbReference type="PRINTS" id="PR00344">
    <property type="entry name" value="BCTRLSENSOR"/>
</dbReference>
<dbReference type="CDD" id="cd12914">
    <property type="entry name" value="PDC1_DGC_like"/>
    <property type="match status" value="1"/>
</dbReference>
<dbReference type="Pfam" id="PF00072">
    <property type="entry name" value="Response_reg"/>
    <property type="match status" value="1"/>
</dbReference>
<proteinExistence type="predicted"/>
<protein>
    <recommendedName>
        <fullName evidence="13">Virulence sensor protein BvgS</fullName>
        <ecNumber evidence="3">2.7.13.3</ecNumber>
    </recommendedName>
</protein>
<evidence type="ECO:0000259" key="16">
    <source>
        <dbReference type="PROSITE" id="PS50109"/>
    </source>
</evidence>
<comment type="catalytic activity">
    <reaction evidence="1">
        <text>ATP + protein L-histidine = ADP + protein N-phospho-L-histidine.</text>
        <dbReference type="EC" id="2.7.13.3"/>
    </reaction>
</comment>
<dbReference type="InterPro" id="IPR004358">
    <property type="entry name" value="Sig_transdc_His_kin-like_C"/>
</dbReference>
<evidence type="ECO:0000256" key="13">
    <source>
        <dbReference type="ARBA" id="ARBA00070152"/>
    </source>
</evidence>
<accession>Q479A7</accession>
<dbReference type="PANTHER" id="PTHR45339">
    <property type="entry name" value="HYBRID SIGNAL TRANSDUCTION HISTIDINE KINASE J"/>
    <property type="match status" value="1"/>
</dbReference>
<dbReference type="InterPro" id="IPR035965">
    <property type="entry name" value="PAS-like_dom_sf"/>
</dbReference>
<feature type="transmembrane region" description="Helical" evidence="15">
    <location>
        <begin position="20"/>
        <end position="38"/>
    </location>
</feature>
<dbReference type="PANTHER" id="PTHR45339:SF5">
    <property type="entry name" value="HISTIDINE KINASE"/>
    <property type="match status" value="1"/>
</dbReference>
<keyword evidence="15" id="KW-0812">Transmembrane</keyword>
<keyword evidence="11" id="KW-0131">Cell cycle</keyword>
<dbReference type="KEGG" id="dar:Daro_3846"/>
<evidence type="ECO:0000256" key="5">
    <source>
        <dbReference type="ARBA" id="ARBA00022679"/>
    </source>
</evidence>
<evidence type="ECO:0000256" key="8">
    <source>
        <dbReference type="ARBA" id="ARBA00022840"/>
    </source>
</evidence>
<evidence type="ECO:0000256" key="9">
    <source>
        <dbReference type="ARBA" id="ARBA00023012"/>
    </source>
</evidence>
<keyword evidence="4 14" id="KW-0597">Phosphoprotein</keyword>
<dbReference type="InterPro" id="IPR000014">
    <property type="entry name" value="PAS"/>
</dbReference>
<dbReference type="Pfam" id="PF00512">
    <property type="entry name" value="HisKA"/>
    <property type="match status" value="1"/>
</dbReference>
<feature type="domain" description="Histidine kinase" evidence="16">
    <location>
        <begin position="490"/>
        <end position="710"/>
    </location>
</feature>
<dbReference type="FunFam" id="3.30.565.10:FF:000010">
    <property type="entry name" value="Sensor histidine kinase RcsC"/>
    <property type="match status" value="1"/>
</dbReference>
<keyword evidence="10 15" id="KW-0472">Membrane</keyword>
<dbReference type="GO" id="GO:0005524">
    <property type="term" value="F:ATP binding"/>
    <property type="evidence" value="ECO:0007669"/>
    <property type="project" value="UniProtKB-KW"/>
</dbReference>
<keyword evidence="9" id="KW-0902">Two-component regulatory system</keyword>
<evidence type="ECO:0000256" key="11">
    <source>
        <dbReference type="ARBA" id="ARBA00023306"/>
    </source>
</evidence>
<dbReference type="PROSITE" id="PS50109">
    <property type="entry name" value="HIS_KIN"/>
    <property type="match status" value="1"/>
</dbReference>
<dbReference type="Gene3D" id="1.10.287.130">
    <property type="match status" value="1"/>
</dbReference>
<evidence type="ECO:0000256" key="12">
    <source>
        <dbReference type="ARBA" id="ARBA00058004"/>
    </source>
</evidence>
<dbReference type="PROSITE" id="PS50110">
    <property type="entry name" value="RESPONSE_REGULATORY"/>
    <property type="match status" value="1"/>
</dbReference>
<dbReference type="Gene3D" id="3.30.565.10">
    <property type="entry name" value="Histidine kinase-like ATPase, C-terminal domain"/>
    <property type="match status" value="1"/>
</dbReference>
<dbReference type="PROSITE" id="PS50113">
    <property type="entry name" value="PAC"/>
    <property type="match status" value="1"/>
</dbReference>
<evidence type="ECO:0000256" key="14">
    <source>
        <dbReference type="PROSITE-ProRule" id="PRU00169"/>
    </source>
</evidence>
<dbReference type="NCBIfam" id="TIGR00229">
    <property type="entry name" value="sensory_box"/>
    <property type="match status" value="1"/>
</dbReference>
<dbReference type="eggNOG" id="COG0784">
    <property type="taxonomic scope" value="Bacteria"/>
</dbReference>
<comment type="function">
    <text evidence="12">Member of the two-component regulatory system BvgS/BvgA. Phosphorylates BvgA via a four-step phosphorelay in response to environmental signals.</text>
</comment>
<evidence type="ECO:0000256" key="2">
    <source>
        <dbReference type="ARBA" id="ARBA00004370"/>
    </source>
</evidence>
<feature type="transmembrane region" description="Helical" evidence="15">
    <location>
        <begin position="297"/>
        <end position="318"/>
    </location>
</feature>
<dbReference type="CDD" id="cd16922">
    <property type="entry name" value="HATPase_EvgS-ArcB-TorS-like"/>
    <property type="match status" value="1"/>
</dbReference>
<dbReference type="GO" id="GO:0006355">
    <property type="term" value="P:regulation of DNA-templated transcription"/>
    <property type="evidence" value="ECO:0007669"/>
    <property type="project" value="InterPro"/>
</dbReference>
<dbReference type="PROSITE" id="PS50112">
    <property type="entry name" value="PAS"/>
    <property type="match status" value="1"/>
</dbReference>
<evidence type="ECO:0000256" key="6">
    <source>
        <dbReference type="ARBA" id="ARBA00022741"/>
    </source>
</evidence>
<dbReference type="InterPro" id="IPR005467">
    <property type="entry name" value="His_kinase_dom"/>
</dbReference>
<evidence type="ECO:0000256" key="3">
    <source>
        <dbReference type="ARBA" id="ARBA00012438"/>
    </source>
</evidence>
<name>Q479A7_DECAR</name>
<feature type="modified residue" description="4-aspartylphosphate" evidence="14">
    <location>
        <position position="787"/>
    </location>
</feature>
<evidence type="ECO:0000256" key="7">
    <source>
        <dbReference type="ARBA" id="ARBA00022777"/>
    </source>
</evidence>
<dbReference type="InterPro" id="IPR001789">
    <property type="entry name" value="Sig_transdc_resp-reg_receiver"/>
</dbReference>
<dbReference type="EMBL" id="CP000089">
    <property type="protein sequence ID" value="AAZ48574.1"/>
    <property type="molecule type" value="Genomic_DNA"/>
</dbReference>
<organism evidence="20">
    <name type="scientific">Dechloromonas aromatica (strain RCB)</name>
    <dbReference type="NCBI Taxonomy" id="159087"/>
    <lineage>
        <taxon>Bacteria</taxon>
        <taxon>Pseudomonadati</taxon>
        <taxon>Pseudomonadota</taxon>
        <taxon>Betaproteobacteria</taxon>
        <taxon>Rhodocyclales</taxon>
        <taxon>Azonexaceae</taxon>
        <taxon>Dechloromonas</taxon>
    </lineage>
</organism>
<keyword evidence="6" id="KW-0547">Nucleotide-binding</keyword>
<evidence type="ECO:0000256" key="4">
    <source>
        <dbReference type="ARBA" id="ARBA00022553"/>
    </source>
</evidence>
<dbReference type="CDD" id="cd17546">
    <property type="entry name" value="REC_hyHK_CKI1_RcsC-like"/>
    <property type="match status" value="1"/>
</dbReference>
<dbReference type="OrthoDB" id="8670869at2"/>
<dbReference type="GO" id="GO:0016020">
    <property type="term" value="C:membrane"/>
    <property type="evidence" value="ECO:0007669"/>
    <property type="project" value="UniProtKB-SubCell"/>
</dbReference>
<comment type="subcellular location">
    <subcellularLocation>
        <location evidence="2">Membrane</location>
    </subcellularLocation>
</comment>
<dbReference type="InterPro" id="IPR036097">
    <property type="entry name" value="HisK_dim/P_sf"/>
</dbReference>
<feature type="domain" description="PAS" evidence="18">
    <location>
        <begin position="328"/>
        <end position="398"/>
    </location>
</feature>
<evidence type="ECO:0000259" key="18">
    <source>
        <dbReference type="PROSITE" id="PS50112"/>
    </source>
</evidence>
<dbReference type="InterPro" id="IPR036890">
    <property type="entry name" value="HATPase_C_sf"/>
</dbReference>
<evidence type="ECO:0000313" key="20">
    <source>
        <dbReference type="EMBL" id="AAZ48574.1"/>
    </source>
</evidence>